<dbReference type="SUPFAM" id="SSF52058">
    <property type="entry name" value="L domain-like"/>
    <property type="match status" value="1"/>
</dbReference>
<dbReference type="Proteomes" id="UP001165065">
    <property type="component" value="Unassembled WGS sequence"/>
</dbReference>
<organism evidence="2 3">
    <name type="scientific">Triparma columacea</name>
    <dbReference type="NCBI Taxonomy" id="722753"/>
    <lineage>
        <taxon>Eukaryota</taxon>
        <taxon>Sar</taxon>
        <taxon>Stramenopiles</taxon>
        <taxon>Ochrophyta</taxon>
        <taxon>Bolidophyceae</taxon>
        <taxon>Parmales</taxon>
        <taxon>Triparmaceae</taxon>
        <taxon>Triparma</taxon>
    </lineage>
</organism>
<evidence type="ECO:0000256" key="1">
    <source>
        <dbReference type="SAM" id="MobiDB-lite"/>
    </source>
</evidence>
<dbReference type="AlphaFoldDB" id="A0A9W7LGB9"/>
<gene>
    <name evidence="2" type="ORF">TrCOL_g3736</name>
</gene>
<proteinExistence type="predicted"/>
<reference evidence="3" key="1">
    <citation type="journal article" date="2023" name="Commun. Biol.">
        <title>Genome analysis of Parmales, the sister group of diatoms, reveals the evolutionary specialization of diatoms from phago-mixotrophs to photoautotrophs.</title>
        <authorList>
            <person name="Ban H."/>
            <person name="Sato S."/>
            <person name="Yoshikawa S."/>
            <person name="Yamada K."/>
            <person name="Nakamura Y."/>
            <person name="Ichinomiya M."/>
            <person name="Sato N."/>
            <person name="Blanc-Mathieu R."/>
            <person name="Endo H."/>
            <person name="Kuwata A."/>
            <person name="Ogata H."/>
        </authorList>
    </citation>
    <scope>NUCLEOTIDE SEQUENCE [LARGE SCALE GENOMIC DNA]</scope>
</reference>
<accession>A0A9W7LGB9</accession>
<feature type="region of interest" description="Disordered" evidence="1">
    <location>
        <begin position="1"/>
        <end position="20"/>
    </location>
</feature>
<dbReference type="EMBL" id="BRYA01000460">
    <property type="protein sequence ID" value="GMI49078.1"/>
    <property type="molecule type" value="Genomic_DNA"/>
</dbReference>
<evidence type="ECO:0000313" key="2">
    <source>
        <dbReference type="EMBL" id="GMI49078.1"/>
    </source>
</evidence>
<dbReference type="Gene3D" id="3.80.10.10">
    <property type="entry name" value="Ribonuclease Inhibitor"/>
    <property type="match status" value="1"/>
</dbReference>
<dbReference type="InterPro" id="IPR032675">
    <property type="entry name" value="LRR_dom_sf"/>
</dbReference>
<feature type="compositionally biased region" description="Low complexity" evidence="1">
    <location>
        <begin position="1"/>
        <end position="11"/>
    </location>
</feature>
<sequence>MGSGSSVELPLAPSPSSPSEILSMLQKEEDCSLFTYHEPEDLTTLVEGLKSSAEKGKGFKVVLKEQELSAVPEEISNLNNVVSLDLSSSDDELTLDKILPLVSPPNSLMQLILSNNATLLSPPPSTSPITFEIASSLLHLDISFCECASSTLSLVLKPLNALLRLDAESCSLSEFPSPLPTMLMILNLKDNEIEGSLPEREAFPAGLLELDLRENPLVDTTPHYKSTIGSLIPKLQTLDGFSTSVVSADSKPADMKEAVTAGDTLADDTGHLIAENEFNAAMGGKVDNTVVG</sequence>
<keyword evidence="3" id="KW-1185">Reference proteome</keyword>
<dbReference type="OrthoDB" id="676979at2759"/>
<comment type="caution">
    <text evidence="2">The sequence shown here is derived from an EMBL/GenBank/DDBJ whole genome shotgun (WGS) entry which is preliminary data.</text>
</comment>
<protein>
    <submittedName>
        <fullName evidence="2">Uncharacterized protein</fullName>
    </submittedName>
</protein>
<name>A0A9W7LGB9_9STRA</name>
<evidence type="ECO:0000313" key="3">
    <source>
        <dbReference type="Proteomes" id="UP001165065"/>
    </source>
</evidence>